<organism evidence="13 14">
    <name type="scientific">Rhizopus stolonifer</name>
    <name type="common">Rhizopus nigricans</name>
    <dbReference type="NCBI Taxonomy" id="4846"/>
    <lineage>
        <taxon>Eukaryota</taxon>
        <taxon>Fungi</taxon>
        <taxon>Fungi incertae sedis</taxon>
        <taxon>Mucoromycota</taxon>
        <taxon>Mucoromycotina</taxon>
        <taxon>Mucoromycetes</taxon>
        <taxon>Mucorales</taxon>
        <taxon>Mucorineae</taxon>
        <taxon>Rhizopodaceae</taxon>
        <taxon>Rhizopus</taxon>
    </lineage>
</organism>
<evidence type="ECO:0000313" key="14">
    <source>
        <dbReference type="Proteomes" id="UP000253551"/>
    </source>
</evidence>
<dbReference type="GO" id="GO:0045944">
    <property type="term" value="P:positive regulation of transcription by RNA polymerase II"/>
    <property type="evidence" value="ECO:0007669"/>
    <property type="project" value="UniProtKB-ARBA"/>
</dbReference>
<accession>A0A367IJ82</accession>
<name>A0A367IJ82_RHIST</name>
<dbReference type="InterPro" id="IPR050329">
    <property type="entry name" value="GLI_C2H2-zinc-finger"/>
</dbReference>
<dbReference type="GO" id="GO:0005694">
    <property type="term" value="C:chromosome"/>
    <property type="evidence" value="ECO:0007669"/>
    <property type="project" value="UniProtKB-ARBA"/>
</dbReference>
<evidence type="ECO:0000256" key="11">
    <source>
        <dbReference type="SAM" id="MobiDB-lite"/>
    </source>
</evidence>
<feature type="compositionally biased region" description="Polar residues" evidence="11">
    <location>
        <begin position="198"/>
        <end position="207"/>
    </location>
</feature>
<dbReference type="PANTHER" id="PTHR19818:SF139">
    <property type="entry name" value="PAIR-RULE PROTEIN ODD-PAIRED"/>
    <property type="match status" value="1"/>
</dbReference>
<keyword evidence="5" id="KW-0862">Zinc</keyword>
<evidence type="ECO:0000256" key="8">
    <source>
        <dbReference type="ARBA" id="ARBA00023242"/>
    </source>
</evidence>
<feature type="domain" description="C2H2-type" evidence="12">
    <location>
        <begin position="97"/>
        <end position="124"/>
    </location>
</feature>
<comment type="caution">
    <text evidence="13">The sequence shown here is derived from an EMBL/GenBank/DDBJ whole genome shotgun (WGS) entry which is preliminary data.</text>
</comment>
<feature type="coiled-coil region" evidence="10">
    <location>
        <begin position="258"/>
        <end position="285"/>
    </location>
</feature>
<feature type="compositionally biased region" description="Pro residues" evidence="11">
    <location>
        <begin position="232"/>
        <end position="242"/>
    </location>
</feature>
<dbReference type="GO" id="GO:0000981">
    <property type="term" value="F:DNA-binding transcription factor activity, RNA polymerase II-specific"/>
    <property type="evidence" value="ECO:0007669"/>
    <property type="project" value="TreeGrafter"/>
</dbReference>
<evidence type="ECO:0000256" key="1">
    <source>
        <dbReference type="ARBA" id="ARBA00006991"/>
    </source>
</evidence>
<gene>
    <name evidence="13" type="ORF">CU098_001961</name>
</gene>
<dbReference type="SUPFAM" id="SSF57667">
    <property type="entry name" value="beta-beta-alpha zinc fingers"/>
    <property type="match status" value="2"/>
</dbReference>
<dbReference type="Gene3D" id="3.30.160.60">
    <property type="entry name" value="Classic Zinc Finger"/>
    <property type="match status" value="3"/>
</dbReference>
<keyword evidence="6" id="KW-0805">Transcription regulation</keyword>
<protein>
    <recommendedName>
        <fullName evidence="12">C2H2-type domain-containing protein</fullName>
    </recommendedName>
</protein>
<comment type="similarity">
    <text evidence="1">Belongs to the krueppel C2H2-type zinc-finger protein family.</text>
</comment>
<keyword evidence="2" id="KW-0479">Metal-binding</keyword>
<dbReference type="AlphaFoldDB" id="A0A367IJ82"/>
<feature type="domain" description="C2H2-type" evidence="12">
    <location>
        <begin position="125"/>
        <end position="152"/>
    </location>
</feature>
<evidence type="ECO:0000256" key="7">
    <source>
        <dbReference type="ARBA" id="ARBA00023163"/>
    </source>
</evidence>
<feature type="compositionally biased region" description="Low complexity" evidence="11">
    <location>
        <begin position="219"/>
        <end position="231"/>
    </location>
</feature>
<keyword evidence="14" id="KW-1185">Reference proteome</keyword>
<dbReference type="OrthoDB" id="8922241at2759"/>
<dbReference type="InterPro" id="IPR013087">
    <property type="entry name" value="Znf_C2H2_type"/>
</dbReference>
<evidence type="ECO:0000256" key="2">
    <source>
        <dbReference type="ARBA" id="ARBA00022723"/>
    </source>
</evidence>
<sequence length="303" mass="34278">MNKINSQNATLNHNNKDFSPPPVLSVSISSDSNSPIKEQFIMKVDQQQQQQQQQQQHTSQHTKLPTPITPTQDFSSLFGQFSLKTVPSSPYENPKTFTCLECGQTFNRAHNLKSHKATHSATKPFQCNDCEKQFLRLHDLKRHQKLHTGERPYHCPVCKRSFSRLDALNRHRKTEGGSACLRTSHHKNNHSPSMLIPSMTTQWQVNTKLPPPFQTNNASSPPSLLSSSSSTSPPPPTLPSSPPSSLTSLPPLILPFNHNHDQDEIEALRQRIHDLEIENRVLRSLLCNKDDDESSKPKRQRSP</sequence>
<feature type="compositionally biased region" description="Low complexity" evidence="11">
    <location>
        <begin position="46"/>
        <end position="56"/>
    </location>
</feature>
<evidence type="ECO:0000256" key="10">
    <source>
        <dbReference type="SAM" id="Coils"/>
    </source>
</evidence>
<dbReference type="EMBL" id="PJQM01007779">
    <property type="protein sequence ID" value="RCH77732.1"/>
    <property type="molecule type" value="Genomic_DNA"/>
</dbReference>
<evidence type="ECO:0000313" key="13">
    <source>
        <dbReference type="EMBL" id="RCH77732.1"/>
    </source>
</evidence>
<dbReference type="Proteomes" id="UP000253551">
    <property type="component" value="Unassembled WGS sequence"/>
</dbReference>
<dbReference type="SMART" id="SM00355">
    <property type="entry name" value="ZnF_C2H2"/>
    <property type="match status" value="3"/>
</dbReference>
<dbReference type="InterPro" id="IPR036236">
    <property type="entry name" value="Znf_C2H2_sf"/>
</dbReference>
<keyword evidence="7" id="KW-0804">Transcription</keyword>
<feature type="domain" description="C2H2-type" evidence="12">
    <location>
        <begin position="153"/>
        <end position="180"/>
    </location>
</feature>
<dbReference type="GO" id="GO:0008270">
    <property type="term" value="F:zinc ion binding"/>
    <property type="evidence" value="ECO:0007669"/>
    <property type="project" value="UniProtKB-KW"/>
</dbReference>
<evidence type="ECO:0000256" key="6">
    <source>
        <dbReference type="ARBA" id="ARBA00023015"/>
    </source>
</evidence>
<dbReference type="PANTHER" id="PTHR19818">
    <property type="entry name" value="ZINC FINGER PROTEIN ZIC AND GLI"/>
    <property type="match status" value="1"/>
</dbReference>
<dbReference type="GO" id="GO:0000978">
    <property type="term" value="F:RNA polymerase II cis-regulatory region sequence-specific DNA binding"/>
    <property type="evidence" value="ECO:0007669"/>
    <property type="project" value="TreeGrafter"/>
</dbReference>
<keyword evidence="3" id="KW-0677">Repeat</keyword>
<dbReference type="Pfam" id="PF00096">
    <property type="entry name" value="zf-C2H2"/>
    <property type="match status" value="2"/>
</dbReference>
<dbReference type="FunFam" id="3.30.160.60:FF:000100">
    <property type="entry name" value="Zinc finger 45-like"/>
    <property type="match status" value="1"/>
</dbReference>
<keyword evidence="4 9" id="KW-0863">Zinc-finger</keyword>
<dbReference type="PROSITE" id="PS50157">
    <property type="entry name" value="ZINC_FINGER_C2H2_2"/>
    <property type="match status" value="3"/>
</dbReference>
<feature type="compositionally biased region" description="Low complexity" evidence="11">
    <location>
        <begin position="24"/>
        <end position="36"/>
    </location>
</feature>
<dbReference type="FunFam" id="3.30.160.60:FF:000761">
    <property type="entry name" value="Zinc finger protein 449"/>
    <property type="match status" value="1"/>
</dbReference>
<evidence type="ECO:0000256" key="5">
    <source>
        <dbReference type="ARBA" id="ARBA00022833"/>
    </source>
</evidence>
<feature type="compositionally biased region" description="Polar residues" evidence="11">
    <location>
        <begin position="1"/>
        <end position="13"/>
    </location>
</feature>
<reference evidence="13 14" key="1">
    <citation type="journal article" date="2018" name="G3 (Bethesda)">
        <title>Phylogenetic and Phylogenomic Definition of Rhizopus Species.</title>
        <authorList>
            <person name="Gryganskyi A.P."/>
            <person name="Golan J."/>
            <person name="Dolatabadi S."/>
            <person name="Mondo S."/>
            <person name="Robb S."/>
            <person name="Idnurm A."/>
            <person name="Muszewska A."/>
            <person name="Steczkiewicz K."/>
            <person name="Masonjones S."/>
            <person name="Liao H.L."/>
            <person name="Gajdeczka M.T."/>
            <person name="Anike F."/>
            <person name="Vuek A."/>
            <person name="Anishchenko I.M."/>
            <person name="Voigt K."/>
            <person name="de Hoog G.S."/>
            <person name="Smith M.E."/>
            <person name="Heitman J."/>
            <person name="Vilgalys R."/>
            <person name="Stajich J.E."/>
        </authorList>
    </citation>
    <scope>NUCLEOTIDE SEQUENCE [LARGE SCALE GENOMIC DNA]</scope>
    <source>
        <strain evidence="13 14">LSU 92-RS-03</strain>
    </source>
</reference>
<evidence type="ECO:0000256" key="3">
    <source>
        <dbReference type="ARBA" id="ARBA00022737"/>
    </source>
</evidence>
<evidence type="ECO:0000256" key="4">
    <source>
        <dbReference type="ARBA" id="ARBA00022771"/>
    </source>
</evidence>
<dbReference type="STRING" id="4846.A0A367IJ82"/>
<keyword evidence="10" id="KW-0175">Coiled coil</keyword>
<proteinExistence type="inferred from homology"/>
<feature type="compositionally biased region" description="Polar residues" evidence="11">
    <location>
        <begin position="57"/>
        <end position="69"/>
    </location>
</feature>
<dbReference type="PROSITE" id="PS00028">
    <property type="entry name" value="ZINC_FINGER_C2H2_1"/>
    <property type="match status" value="2"/>
</dbReference>
<feature type="region of interest" description="Disordered" evidence="11">
    <location>
        <begin position="1"/>
        <end position="69"/>
    </location>
</feature>
<dbReference type="Pfam" id="PF13912">
    <property type="entry name" value="zf-C2H2_6"/>
    <property type="match status" value="1"/>
</dbReference>
<dbReference type="GO" id="GO:0005634">
    <property type="term" value="C:nucleus"/>
    <property type="evidence" value="ECO:0007669"/>
    <property type="project" value="UniProtKB-ARBA"/>
</dbReference>
<dbReference type="FunFam" id="3.30.160.60:FF:001732">
    <property type="entry name" value="Zgc:162936"/>
    <property type="match status" value="1"/>
</dbReference>
<feature type="region of interest" description="Disordered" evidence="11">
    <location>
        <begin position="173"/>
        <end position="257"/>
    </location>
</feature>
<evidence type="ECO:0000259" key="12">
    <source>
        <dbReference type="PROSITE" id="PS50157"/>
    </source>
</evidence>
<evidence type="ECO:0000256" key="9">
    <source>
        <dbReference type="PROSITE-ProRule" id="PRU00042"/>
    </source>
</evidence>
<keyword evidence="8" id="KW-0539">Nucleus</keyword>